<evidence type="ECO:0000256" key="7">
    <source>
        <dbReference type="ARBA" id="ARBA00022982"/>
    </source>
</evidence>
<comment type="caution">
    <text evidence="12">The sequence shown here is derived from an EMBL/GenBank/DDBJ whole genome shotgun (WGS) entry which is preliminary data.</text>
</comment>
<keyword evidence="5" id="KW-0479">Metal-binding</keyword>
<evidence type="ECO:0000256" key="6">
    <source>
        <dbReference type="ARBA" id="ARBA00022737"/>
    </source>
</evidence>
<dbReference type="GO" id="GO:0046872">
    <property type="term" value="F:metal ion binding"/>
    <property type="evidence" value="ECO:0007669"/>
    <property type="project" value="UniProtKB-KW"/>
</dbReference>
<dbReference type="GO" id="GO:0051539">
    <property type="term" value="F:4 iron, 4 sulfur cluster binding"/>
    <property type="evidence" value="ECO:0007669"/>
    <property type="project" value="UniProtKB-KW"/>
</dbReference>
<keyword evidence="8" id="KW-0408">Iron</keyword>
<evidence type="ECO:0000313" key="12">
    <source>
        <dbReference type="EMBL" id="RNM42632.1"/>
    </source>
</evidence>
<dbReference type="CDD" id="cd16371">
    <property type="entry name" value="DMSOR_beta_like"/>
    <property type="match status" value="1"/>
</dbReference>
<feature type="domain" description="4Fe-4S ferredoxin-type" evidence="10">
    <location>
        <begin position="59"/>
        <end position="89"/>
    </location>
</feature>
<dbReference type="SUPFAM" id="SSF54862">
    <property type="entry name" value="4Fe-4S ferredoxins"/>
    <property type="match status" value="1"/>
</dbReference>
<dbReference type="Proteomes" id="UP000270112">
    <property type="component" value="Unassembled WGS sequence"/>
</dbReference>
<dbReference type="EMBL" id="QICC01000009">
    <property type="protein sequence ID" value="RNM42632.1"/>
    <property type="molecule type" value="Genomic_DNA"/>
</dbReference>
<evidence type="ECO:0000259" key="10">
    <source>
        <dbReference type="PROSITE" id="PS51379"/>
    </source>
</evidence>
<evidence type="ECO:0000256" key="8">
    <source>
        <dbReference type="ARBA" id="ARBA00023004"/>
    </source>
</evidence>
<evidence type="ECO:0000256" key="2">
    <source>
        <dbReference type="ARBA" id="ARBA00003584"/>
    </source>
</evidence>
<evidence type="ECO:0000313" key="13">
    <source>
        <dbReference type="Proteomes" id="UP000253817"/>
    </source>
</evidence>
<dbReference type="InterPro" id="IPR014297">
    <property type="entry name" value="DMSO_DmsB"/>
</dbReference>
<dbReference type="PANTHER" id="PTHR43177:SF5">
    <property type="entry name" value="ANAEROBIC DIMETHYL SULFOXIDE REDUCTASE CHAIN B-RELATED"/>
    <property type="match status" value="1"/>
</dbReference>
<keyword evidence="13" id="KW-1185">Reference proteome</keyword>
<dbReference type="Gene3D" id="3.30.70.20">
    <property type="match status" value="2"/>
</dbReference>
<feature type="domain" description="4Fe-4S ferredoxin-type" evidence="10">
    <location>
        <begin position="90"/>
        <end position="119"/>
    </location>
</feature>
<dbReference type="Proteomes" id="UP000253817">
    <property type="component" value="Unassembled WGS sequence"/>
</dbReference>
<evidence type="ECO:0000256" key="9">
    <source>
        <dbReference type="ARBA" id="ARBA00023014"/>
    </source>
</evidence>
<dbReference type="Pfam" id="PF13247">
    <property type="entry name" value="Fer4_11"/>
    <property type="match status" value="1"/>
</dbReference>
<reference evidence="14" key="2">
    <citation type="submission" date="2018-05" db="EMBL/GenBank/DDBJ databases">
        <title>Genome Sequencing of selected type strains of the family Eggerthellaceae.</title>
        <authorList>
            <person name="Danylec N."/>
            <person name="Stoll D.A."/>
            <person name="Doetsch A."/>
            <person name="Huch M."/>
        </authorList>
    </citation>
    <scope>NUCLEOTIDE SEQUENCE [LARGE SCALE GENOMIC DNA]</scope>
    <source>
        <strain evidence="14">DSM 16107</strain>
    </source>
</reference>
<comment type="function">
    <text evidence="2">Electron transfer subunit of the terminal reductase during anaerobic growth on various sulfoxide and N-oxide compounds.</text>
</comment>
<organism evidence="12 14">
    <name type="scientific">Eggerthella sinensis</name>
    <dbReference type="NCBI Taxonomy" id="242230"/>
    <lineage>
        <taxon>Bacteria</taxon>
        <taxon>Bacillati</taxon>
        <taxon>Actinomycetota</taxon>
        <taxon>Coriobacteriia</taxon>
        <taxon>Eggerthellales</taxon>
        <taxon>Eggerthellaceae</taxon>
        <taxon>Eggerthella</taxon>
    </lineage>
</organism>
<comment type="cofactor">
    <cofactor evidence="1">
        <name>[4Fe-4S] cluster</name>
        <dbReference type="ChEBI" id="CHEBI:49883"/>
    </cofactor>
</comment>
<feature type="domain" description="4Fe-4S ferredoxin-type" evidence="10">
    <location>
        <begin position="4"/>
        <end position="34"/>
    </location>
</feature>
<evidence type="ECO:0000256" key="4">
    <source>
        <dbReference type="ARBA" id="ARBA00022485"/>
    </source>
</evidence>
<proteinExistence type="predicted"/>
<dbReference type="PROSITE" id="PS51379">
    <property type="entry name" value="4FE4S_FER_2"/>
    <property type="match status" value="3"/>
</dbReference>
<dbReference type="Pfam" id="PF12800">
    <property type="entry name" value="Fer4_4"/>
    <property type="match status" value="1"/>
</dbReference>
<evidence type="ECO:0000256" key="3">
    <source>
        <dbReference type="ARBA" id="ARBA00022448"/>
    </source>
</evidence>
<gene>
    <name evidence="12" type="primary">dmsB</name>
    <name evidence="11" type="ORF">C1876_00300</name>
    <name evidence="12" type="ORF">DMP09_03980</name>
</gene>
<dbReference type="PANTHER" id="PTHR43177">
    <property type="entry name" value="PROTEIN NRFC"/>
    <property type="match status" value="1"/>
</dbReference>
<keyword evidence="9" id="KW-0411">Iron-sulfur</keyword>
<keyword evidence="6" id="KW-0677">Repeat</keyword>
<reference evidence="12" key="3">
    <citation type="journal article" date="2019" name="Microbiol. Resour. Announc.">
        <title>Draft Genome Sequences of Type Strains of Gordonibacter faecihominis, Paraeggerthella hongkongensis, Parvibacter caecicola,Slackia equolifaciens, Slackia faecicanis, and Slackia isoflavoniconvertens.</title>
        <authorList>
            <person name="Danylec N."/>
            <person name="Stoll D.A."/>
            <person name="Dotsch A."/>
            <person name="Huch M."/>
        </authorList>
    </citation>
    <scope>NUCLEOTIDE SEQUENCE</scope>
    <source>
        <strain evidence="12">DSM 16107</strain>
    </source>
</reference>
<dbReference type="InterPro" id="IPR017900">
    <property type="entry name" value="4Fe4S_Fe_S_CS"/>
</dbReference>
<keyword evidence="4" id="KW-0004">4Fe-4S</keyword>
<evidence type="ECO:0000256" key="1">
    <source>
        <dbReference type="ARBA" id="ARBA00001966"/>
    </source>
</evidence>
<reference evidence="11 13" key="1">
    <citation type="journal article" date="2018" name="Elife">
        <title>Discovery and characterization of a prevalent human gut bacterial enzyme sufficient for the inactivation of a family of plant toxins.</title>
        <authorList>
            <person name="Koppel N."/>
            <person name="Bisanz J.E."/>
            <person name="Pandelia M.E."/>
            <person name="Turnbaugh P.J."/>
            <person name="Balskus E.P."/>
        </authorList>
    </citation>
    <scope>NUCLEOTIDE SEQUENCE [LARGE SCALE GENOMIC DNA]</scope>
    <source>
        <strain evidence="11 13">DSM 16107</strain>
    </source>
</reference>
<evidence type="ECO:0000256" key="5">
    <source>
        <dbReference type="ARBA" id="ARBA00022723"/>
    </source>
</evidence>
<keyword evidence="7" id="KW-0249">Electron transport</keyword>
<name>A0A3N0J206_9ACTN</name>
<dbReference type="EMBL" id="PPTT01000001">
    <property type="protein sequence ID" value="RDB71780.1"/>
    <property type="molecule type" value="Genomic_DNA"/>
</dbReference>
<protein>
    <submittedName>
        <fullName evidence="12">Dimethylsulfoxide reductase subunit B</fullName>
    </submittedName>
    <submittedName>
        <fullName evidence="11">Dimethylsulfoxide reductase, chain B</fullName>
    </submittedName>
</protein>
<dbReference type="InterPro" id="IPR050954">
    <property type="entry name" value="ET_IronSulfur_Cluster-Binding"/>
</dbReference>
<dbReference type="OrthoDB" id="9779457at2"/>
<accession>A0A3N0J206</accession>
<dbReference type="RefSeq" id="WP_114544726.1">
    <property type="nucleotide sequence ID" value="NZ_CALJMG010000183.1"/>
</dbReference>
<dbReference type="NCBIfam" id="TIGR02951">
    <property type="entry name" value="DMSO_dmsB"/>
    <property type="match status" value="1"/>
</dbReference>
<sequence length="209" mass="22949">MEQYGFYFNAKRCTGCKTCMLACKDYKNLDASVSFRQVYEVAGGDWSQSANGCWTQDCFAYYVSSACNHCSNPACMEVCPTGAMGKNELGLVSVDERRCIGCGYCALSCPYHAPKVDRSVGHSAKCDGCFDRVSQGERPICVEACPLRALDFGPIDDLRATYGRTVDMPPFPDSSQTAPNLVLSLPACLEREGQRVFEQGIVHNVRELV</sequence>
<dbReference type="AlphaFoldDB" id="A0A3N0J206"/>
<evidence type="ECO:0000313" key="14">
    <source>
        <dbReference type="Proteomes" id="UP000270112"/>
    </source>
</evidence>
<keyword evidence="3" id="KW-0813">Transport</keyword>
<evidence type="ECO:0000313" key="11">
    <source>
        <dbReference type="EMBL" id="RDB71780.1"/>
    </source>
</evidence>
<dbReference type="InterPro" id="IPR017896">
    <property type="entry name" value="4Fe4S_Fe-S-bd"/>
</dbReference>
<dbReference type="PROSITE" id="PS00198">
    <property type="entry name" value="4FE4S_FER_1"/>
    <property type="match status" value="1"/>
</dbReference>